<dbReference type="KEGG" id="ttt:THITE_2113325"/>
<dbReference type="Gene3D" id="1.10.630.10">
    <property type="entry name" value="Cytochrome P450"/>
    <property type="match status" value="1"/>
</dbReference>
<evidence type="ECO:0000313" key="7">
    <source>
        <dbReference type="Proteomes" id="UP000008181"/>
    </source>
</evidence>
<dbReference type="PANTHER" id="PTHR24305">
    <property type="entry name" value="CYTOCHROME P450"/>
    <property type="match status" value="1"/>
</dbReference>
<evidence type="ECO:0000256" key="3">
    <source>
        <dbReference type="ARBA" id="ARBA00023004"/>
    </source>
</evidence>
<dbReference type="InterPro" id="IPR001128">
    <property type="entry name" value="Cyt_P450"/>
</dbReference>
<dbReference type="CDD" id="cd11069">
    <property type="entry name" value="CYP_FUM15-like"/>
    <property type="match status" value="1"/>
</dbReference>
<proteinExistence type="predicted"/>
<dbReference type="GO" id="GO:0020037">
    <property type="term" value="F:heme binding"/>
    <property type="evidence" value="ECO:0007669"/>
    <property type="project" value="InterPro"/>
</dbReference>
<dbReference type="eggNOG" id="KOG0157">
    <property type="taxonomic scope" value="Eukaryota"/>
</dbReference>
<dbReference type="PRINTS" id="PR00463">
    <property type="entry name" value="EP450I"/>
</dbReference>
<dbReference type="GO" id="GO:0016705">
    <property type="term" value="F:oxidoreductase activity, acting on paired donors, with incorporation or reduction of molecular oxygen"/>
    <property type="evidence" value="ECO:0007669"/>
    <property type="project" value="InterPro"/>
</dbReference>
<evidence type="ECO:0000256" key="2">
    <source>
        <dbReference type="ARBA" id="ARBA00022723"/>
    </source>
</evidence>
<dbReference type="Pfam" id="PF00067">
    <property type="entry name" value="p450"/>
    <property type="match status" value="1"/>
</dbReference>
<dbReference type="Proteomes" id="UP000008181">
    <property type="component" value="Chromosome 2"/>
</dbReference>
<feature type="binding site" description="axial binding residue" evidence="4">
    <location>
        <position position="495"/>
    </location>
    <ligand>
        <name>heme</name>
        <dbReference type="ChEBI" id="CHEBI:30413"/>
    </ligand>
    <ligandPart>
        <name>Fe</name>
        <dbReference type="ChEBI" id="CHEBI:18248"/>
    </ligandPart>
</feature>
<keyword evidence="5" id="KW-0812">Transmembrane</keyword>
<dbReference type="PANTHER" id="PTHR24305:SF227">
    <property type="entry name" value="P450, PUTATIVE (EUROFUNG)-RELATED"/>
    <property type="match status" value="1"/>
</dbReference>
<organism evidence="6 7">
    <name type="scientific">Thermothielavioides terrestris (strain ATCC 38088 / NRRL 8126)</name>
    <name type="common">Thielavia terrestris</name>
    <dbReference type="NCBI Taxonomy" id="578455"/>
    <lineage>
        <taxon>Eukaryota</taxon>
        <taxon>Fungi</taxon>
        <taxon>Dikarya</taxon>
        <taxon>Ascomycota</taxon>
        <taxon>Pezizomycotina</taxon>
        <taxon>Sordariomycetes</taxon>
        <taxon>Sordariomycetidae</taxon>
        <taxon>Sordariales</taxon>
        <taxon>Chaetomiaceae</taxon>
        <taxon>Thermothielavioides</taxon>
        <taxon>Thermothielavioides terrestris</taxon>
    </lineage>
</organism>
<evidence type="ECO:0000256" key="1">
    <source>
        <dbReference type="ARBA" id="ARBA00022617"/>
    </source>
</evidence>
<comment type="cofactor">
    <cofactor evidence="4">
        <name>heme</name>
        <dbReference type="ChEBI" id="CHEBI:30413"/>
    </cofactor>
</comment>
<dbReference type="EMBL" id="CP003010">
    <property type="protein sequence ID" value="AEO65829.1"/>
    <property type="molecule type" value="Genomic_DNA"/>
</dbReference>
<protein>
    <submittedName>
        <fullName evidence="6">Uncharacterized protein</fullName>
    </submittedName>
</protein>
<dbReference type="PRINTS" id="PR00385">
    <property type="entry name" value="P450"/>
</dbReference>
<keyword evidence="7" id="KW-1185">Reference proteome</keyword>
<accession>G2R2F6</accession>
<dbReference type="HOGENOM" id="CLU_001570_5_11_1"/>
<keyword evidence="5" id="KW-0472">Membrane</keyword>
<keyword evidence="2 4" id="KW-0479">Metal-binding</keyword>
<dbReference type="OrthoDB" id="1470350at2759"/>
<gene>
    <name evidence="6" type="ORF">THITE_2113325</name>
</gene>
<name>G2R2F6_THETT</name>
<dbReference type="SUPFAM" id="SSF48264">
    <property type="entry name" value="Cytochrome P450"/>
    <property type="match status" value="1"/>
</dbReference>
<dbReference type="GeneID" id="11516687"/>
<dbReference type="InterPro" id="IPR002401">
    <property type="entry name" value="Cyt_P450_E_grp-I"/>
</dbReference>
<keyword evidence="1 4" id="KW-0349">Heme</keyword>
<dbReference type="GO" id="GO:0005506">
    <property type="term" value="F:iron ion binding"/>
    <property type="evidence" value="ECO:0007669"/>
    <property type="project" value="InterPro"/>
</dbReference>
<feature type="transmembrane region" description="Helical" evidence="5">
    <location>
        <begin position="31"/>
        <end position="54"/>
    </location>
</feature>
<reference evidence="6 7" key="1">
    <citation type="journal article" date="2011" name="Nat. Biotechnol.">
        <title>Comparative genomic analysis of the thermophilic biomass-degrading fungi Myceliophthora thermophila and Thielavia terrestris.</title>
        <authorList>
            <person name="Berka R.M."/>
            <person name="Grigoriev I.V."/>
            <person name="Otillar R."/>
            <person name="Salamov A."/>
            <person name="Grimwood J."/>
            <person name="Reid I."/>
            <person name="Ishmael N."/>
            <person name="John T."/>
            <person name="Darmond C."/>
            <person name="Moisan M.-C."/>
            <person name="Henrissat B."/>
            <person name="Coutinho P.M."/>
            <person name="Lombard V."/>
            <person name="Natvig D.O."/>
            <person name="Lindquist E."/>
            <person name="Schmutz J."/>
            <person name="Lucas S."/>
            <person name="Harris P."/>
            <person name="Powlowski J."/>
            <person name="Bellemare A."/>
            <person name="Taylor D."/>
            <person name="Butler G."/>
            <person name="de Vries R.P."/>
            <person name="Allijn I.E."/>
            <person name="van den Brink J."/>
            <person name="Ushinsky S."/>
            <person name="Storms R."/>
            <person name="Powell A.J."/>
            <person name="Paulsen I.T."/>
            <person name="Elbourne L.D.H."/>
            <person name="Baker S.E."/>
            <person name="Magnuson J."/>
            <person name="LaBoissiere S."/>
            <person name="Clutterbuck A.J."/>
            <person name="Martinez D."/>
            <person name="Wogulis M."/>
            <person name="de Leon A.L."/>
            <person name="Rey M.W."/>
            <person name="Tsang A."/>
        </authorList>
    </citation>
    <scope>NUCLEOTIDE SEQUENCE [LARGE SCALE GENOMIC DNA]</scope>
    <source>
        <strain evidence="7">ATCC 38088 / NRRL 8126</strain>
    </source>
</reference>
<dbReference type="InterPro" id="IPR036396">
    <property type="entry name" value="Cyt_P450_sf"/>
</dbReference>
<keyword evidence="5" id="KW-1133">Transmembrane helix</keyword>
<keyword evidence="3 4" id="KW-0408">Iron</keyword>
<dbReference type="AlphaFoldDB" id="G2R2F6"/>
<evidence type="ECO:0000313" key="6">
    <source>
        <dbReference type="EMBL" id="AEO65829.1"/>
    </source>
</evidence>
<dbReference type="InterPro" id="IPR050121">
    <property type="entry name" value="Cytochrome_P450_monoxygenase"/>
</dbReference>
<evidence type="ECO:0000256" key="5">
    <source>
        <dbReference type="SAM" id="Phobius"/>
    </source>
</evidence>
<evidence type="ECO:0000256" key="4">
    <source>
        <dbReference type="PIRSR" id="PIRSR602401-1"/>
    </source>
</evidence>
<dbReference type="RefSeq" id="XP_003652165.1">
    <property type="nucleotide sequence ID" value="XM_003652117.1"/>
</dbReference>
<dbReference type="GO" id="GO:0004497">
    <property type="term" value="F:monooxygenase activity"/>
    <property type="evidence" value="ECO:0007669"/>
    <property type="project" value="InterPro"/>
</dbReference>
<dbReference type="FunFam" id="1.10.630.10:FF:000051">
    <property type="entry name" value="Cytochrome P450 monooxygenase (Fum15)"/>
    <property type="match status" value="1"/>
</dbReference>
<sequence length="553" mass="61718">MFPYRFITAVSLGGAYILSSGRIPQWPVPGFLAAFIALWGIQLFAWAVWAVLLYPKLFSPLRGLPEPAGNSWFMGQFPVIRALPSGTPMAEWAKSIPNDGVIRYLGPFNQERLLITSPKALAEVLVTKNYDFIKPSVFRFSLGRVLGVGLLLAEGDEHKMQRRNLMPAFAFRHVKELYPVFWAKARQGVRAMTEQILQNAAERPDLEKNTGVVEVGAWASRITLDIIGLAGLGCDFDSIGNPTSPLNEAYTCVFSPSRQSRFLQLLGIVTHPRIASWLPVKRNGEINEAVRMIRAECERLIREKKEKHARKELTDQDILSVAIESGGFSDENLVDQLMTFLAAGHETTAAAVTWAAYLLAKHPEMQDRLRAEIREYLPSLSSADDDSTISSSEIDRMPYLNAVCNEVLRYLSPVPMTLREAACDTSIQGHFVPKGTRIVLAPWAINKLETLWGGNAGEFNPDRWIPQSDHDKHAASGGATSNYAFMTFLHGPRSCIGQSFAKGEFACLLAWWVGRFKFELHNEEDRDEGNIKIASGVTARPRYGMYLRTTVLD</sequence>